<accession>S7W761</accession>
<evidence type="ECO:0000313" key="13">
    <source>
        <dbReference type="Proteomes" id="UP000014978"/>
    </source>
</evidence>
<feature type="non-terminal residue" evidence="12">
    <location>
        <position position="1"/>
    </location>
</feature>
<dbReference type="EMBL" id="ATCN01000630">
    <property type="protein sequence ID" value="EPR78665.1"/>
    <property type="molecule type" value="Genomic_DNA"/>
</dbReference>
<keyword evidence="6" id="KW-0963">Cytoplasm</keyword>
<evidence type="ECO:0000256" key="9">
    <source>
        <dbReference type="ARBA" id="ARBA00022737"/>
    </source>
</evidence>
<dbReference type="GO" id="GO:0002098">
    <property type="term" value="P:tRNA wobble uridine modification"/>
    <property type="evidence" value="ECO:0007669"/>
    <property type="project" value="InterPro"/>
</dbReference>
<dbReference type="Pfam" id="PF00400">
    <property type="entry name" value="WD40"/>
    <property type="match status" value="1"/>
</dbReference>
<dbReference type="InterPro" id="IPR001680">
    <property type="entry name" value="WD40_rpt"/>
</dbReference>
<keyword evidence="7" id="KW-0853">WD repeat</keyword>
<evidence type="ECO:0000256" key="3">
    <source>
        <dbReference type="ARBA" id="ARBA00005043"/>
    </source>
</evidence>
<dbReference type="GO" id="GO:0005634">
    <property type="term" value="C:nucleus"/>
    <property type="evidence" value="ECO:0007669"/>
    <property type="project" value="UniProtKB-SubCell"/>
</dbReference>
<evidence type="ECO:0000256" key="11">
    <source>
        <dbReference type="SAM" id="MobiDB-lite"/>
    </source>
</evidence>
<dbReference type="PANTHER" id="PTHR44111:SF1">
    <property type="entry name" value="ELONGATOR COMPLEX PROTEIN 2"/>
    <property type="match status" value="1"/>
</dbReference>
<comment type="subcellular location">
    <subcellularLocation>
        <location evidence="2">Cytoplasm</location>
    </subcellularLocation>
    <subcellularLocation>
        <location evidence="1">Nucleus</location>
    </subcellularLocation>
</comment>
<dbReference type="GO" id="GO:0033588">
    <property type="term" value="C:elongator holoenzyme complex"/>
    <property type="evidence" value="ECO:0007669"/>
    <property type="project" value="InterPro"/>
</dbReference>
<evidence type="ECO:0000256" key="5">
    <source>
        <dbReference type="ARBA" id="ARBA00020267"/>
    </source>
</evidence>
<dbReference type="InterPro" id="IPR037289">
    <property type="entry name" value="Elp2"/>
</dbReference>
<evidence type="ECO:0000256" key="7">
    <source>
        <dbReference type="ARBA" id="ARBA00022574"/>
    </source>
</evidence>
<protein>
    <recommendedName>
        <fullName evidence="5">Elongator complex protein 2</fullName>
    </recommendedName>
</protein>
<feature type="compositionally biased region" description="Low complexity" evidence="11">
    <location>
        <begin position="568"/>
        <end position="599"/>
    </location>
</feature>
<evidence type="ECO:0000256" key="4">
    <source>
        <dbReference type="ARBA" id="ARBA00005881"/>
    </source>
</evidence>
<dbReference type="UniPathway" id="UPA00988"/>
<feature type="region of interest" description="Disordered" evidence="11">
    <location>
        <begin position="562"/>
        <end position="599"/>
    </location>
</feature>
<keyword evidence="9" id="KW-0677">Repeat</keyword>
<name>S7W761_SPRLO</name>
<dbReference type="SMART" id="SM00320">
    <property type="entry name" value="WD40"/>
    <property type="match status" value="8"/>
</dbReference>
<dbReference type="Proteomes" id="UP000014978">
    <property type="component" value="Unassembled WGS sequence"/>
</dbReference>
<dbReference type="VEuPathDB" id="MicrosporidiaDB:SLOPH_2072"/>
<evidence type="ECO:0000256" key="1">
    <source>
        <dbReference type="ARBA" id="ARBA00004123"/>
    </source>
</evidence>
<evidence type="ECO:0000256" key="2">
    <source>
        <dbReference type="ARBA" id="ARBA00004496"/>
    </source>
</evidence>
<comment type="pathway">
    <text evidence="3">tRNA modification; 5-methoxycarbonylmethyl-2-thiouridine-tRNA biosynthesis.</text>
</comment>
<dbReference type="InterPro" id="IPR015943">
    <property type="entry name" value="WD40/YVTN_repeat-like_dom_sf"/>
</dbReference>
<comment type="caution">
    <text evidence="12">The sequence shown here is derived from an EMBL/GenBank/DDBJ whole genome shotgun (WGS) entry which is preliminary data.</text>
</comment>
<evidence type="ECO:0000313" key="12">
    <source>
        <dbReference type="EMBL" id="EPR78665.1"/>
    </source>
</evidence>
<evidence type="ECO:0000256" key="8">
    <source>
        <dbReference type="ARBA" id="ARBA00022694"/>
    </source>
</evidence>
<keyword evidence="8" id="KW-0819">tRNA processing</keyword>
<dbReference type="Gene3D" id="2.130.10.10">
    <property type="entry name" value="YVTN repeat-like/Quinoprotein amine dehydrogenase"/>
    <property type="match status" value="3"/>
</dbReference>
<proteinExistence type="inferred from homology"/>
<keyword evidence="10" id="KW-0539">Nucleus</keyword>
<dbReference type="InParanoid" id="S7W761"/>
<dbReference type="HOGENOM" id="CLU_364727_0_0_1"/>
<dbReference type="STRING" id="1358809.S7W761"/>
<sequence>NVLENGNNIYTNNESTPILSVDILIYNNECIYIIYSTTKYIKIIKYNTNNMGGINDIKNTEDTDNENNINSIRNTDNKSTINDTNIIEMKYIYAIDSIIVNNNIMIIVGDIEGRIHIINNNKIIKTIHAHTDVVKDIKILKINEDRRENMNNDKDISYNDRDVSYMKNIYIITASQDRSIKIHSLYDYTLVSTLISHSDWINSINMYKNDIISSSSDNTIIYWKYRDNGWEIKERYGGLQEKNRAFYNAFVMEDGDDVKLLGQSHTGGFYCYNIKYKDGGENCLGYFYSGHTAEITSLDFYKQQDNYDNDDNYNSDNDIKDIQNNNDIQNNGNDMKNMLISGSLDFTVRIFDIKNNMEVLRPMCHGYPINDCKIIKNSNKIIIGSEESILRIMEPAEICYKIIQDTKIDNICYKIIQDEKIDDNKCYEIIQDKIDNHEFTAATTSELSLTNEILSLSINTKNFINEKSLSDYLLFSEYKKLYGHYFETECIATGNNFILSTNKSSIKKYSGIFLWYNNNNEDYELVQYIAVHDLTVTKIRITENNKYVIAVSRDRTASLYSIEEDNNNDGNNNNLDSNSNNHRSDNNNKNVNSNSNNNDNIINRIIKKNKYYLKFIERISDHKRLINDCYINDRYLITCSRDKRVLIYSYNNNNIDNNNNNDRHIDNNDIDSNNNNNIGSNNIIDIKLLKEIKIEYEVTAISVIYNILLIGDVYGYIHLYNIDNILDIKFISKYKIHSKINVIEVNEKERIIATGGGDNMVRVFKI</sequence>
<dbReference type="PANTHER" id="PTHR44111">
    <property type="entry name" value="ELONGATOR COMPLEX PROTEIN 2"/>
    <property type="match status" value="1"/>
</dbReference>
<organism evidence="12 13">
    <name type="scientific">Spraguea lophii (strain 42_110)</name>
    <name type="common">Microsporidian parasite</name>
    <dbReference type="NCBI Taxonomy" id="1358809"/>
    <lineage>
        <taxon>Eukaryota</taxon>
        <taxon>Fungi</taxon>
        <taxon>Fungi incertae sedis</taxon>
        <taxon>Microsporidia</taxon>
        <taxon>Spragueidae</taxon>
        <taxon>Spraguea</taxon>
    </lineage>
</organism>
<dbReference type="GO" id="GO:0005737">
    <property type="term" value="C:cytoplasm"/>
    <property type="evidence" value="ECO:0007669"/>
    <property type="project" value="UniProtKB-SubCell"/>
</dbReference>
<reference evidence="13" key="1">
    <citation type="journal article" date="2013" name="PLoS Genet.">
        <title>The genome of Spraguea lophii and the basis of host-microsporidian interactions.</title>
        <authorList>
            <person name="Campbell S.E."/>
            <person name="Williams T.A."/>
            <person name="Yousuf A."/>
            <person name="Soanes D.M."/>
            <person name="Paszkiewicz K.H."/>
            <person name="Williams B.A.P."/>
        </authorList>
    </citation>
    <scope>NUCLEOTIDE SEQUENCE [LARGE SCALE GENOMIC DNA]</scope>
    <source>
        <strain evidence="13">42_110</strain>
    </source>
</reference>
<evidence type="ECO:0000256" key="10">
    <source>
        <dbReference type="ARBA" id="ARBA00023242"/>
    </source>
</evidence>
<gene>
    <name evidence="12" type="ORF">SLOPH_2072</name>
</gene>
<dbReference type="InterPro" id="IPR036322">
    <property type="entry name" value="WD40_repeat_dom_sf"/>
</dbReference>
<evidence type="ECO:0000256" key="6">
    <source>
        <dbReference type="ARBA" id="ARBA00022490"/>
    </source>
</evidence>
<comment type="similarity">
    <text evidence="4">Belongs to the WD repeat ELP2 family.</text>
</comment>
<dbReference type="OrthoDB" id="27911at2759"/>
<dbReference type="AlphaFoldDB" id="S7W761"/>
<keyword evidence="13" id="KW-1185">Reference proteome</keyword>
<dbReference type="SUPFAM" id="SSF50978">
    <property type="entry name" value="WD40 repeat-like"/>
    <property type="match status" value="2"/>
</dbReference>